<dbReference type="GO" id="GO:0005524">
    <property type="term" value="F:ATP binding"/>
    <property type="evidence" value="ECO:0007669"/>
    <property type="project" value="UniProtKB-KW"/>
</dbReference>
<dbReference type="AlphaFoldDB" id="A0A8S3QTQ1"/>
<comment type="similarity">
    <text evidence="2">Belongs to the helicase family. RecQ subfamily.</text>
</comment>
<dbReference type="SMART" id="SM00490">
    <property type="entry name" value="HELICc"/>
    <property type="match status" value="1"/>
</dbReference>
<dbReference type="Proteomes" id="UP000683360">
    <property type="component" value="Unassembled WGS sequence"/>
</dbReference>
<dbReference type="GO" id="GO:0003677">
    <property type="term" value="F:DNA binding"/>
    <property type="evidence" value="ECO:0007669"/>
    <property type="project" value="UniProtKB-KW"/>
</dbReference>
<evidence type="ECO:0000256" key="5">
    <source>
        <dbReference type="ARBA" id="ARBA00022806"/>
    </source>
</evidence>
<keyword evidence="7" id="KW-0238">DNA-binding</keyword>
<keyword evidence="16" id="KW-1185">Reference proteome</keyword>
<dbReference type="Pfam" id="PF16124">
    <property type="entry name" value="RecQ_Zn_bind"/>
    <property type="match status" value="1"/>
</dbReference>
<dbReference type="PANTHER" id="PTHR13710:SF120">
    <property type="entry name" value="BIFUNCTIONAL 3'-5' EXONUCLEASE_ATP-DEPENDENT HELICASE WRN"/>
    <property type="match status" value="1"/>
</dbReference>
<dbReference type="SMART" id="SM00956">
    <property type="entry name" value="RQC"/>
    <property type="match status" value="1"/>
</dbReference>
<dbReference type="GO" id="GO:0000724">
    <property type="term" value="P:double-strand break repair via homologous recombination"/>
    <property type="evidence" value="ECO:0007669"/>
    <property type="project" value="TreeGrafter"/>
</dbReference>
<keyword evidence="8" id="KW-0413">Isomerase</keyword>
<keyword evidence="3" id="KW-0547">Nucleotide-binding</keyword>
<dbReference type="PROSITE" id="PS51194">
    <property type="entry name" value="HELICASE_CTER"/>
    <property type="match status" value="1"/>
</dbReference>
<dbReference type="Pfam" id="PF00270">
    <property type="entry name" value="DEAD"/>
    <property type="match status" value="1"/>
</dbReference>
<feature type="domain" description="Helicase ATP-binding" evidence="13">
    <location>
        <begin position="1"/>
        <end position="96"/>
    </location>
</feature>
<dbReference type="InterPro" id="IPR001650">
    <property type="entry name" value="Helicase_C-like"/>
</dbReference>
<reference evidence="15" key="1">
    <citation type="submission" date="2021-03" db="EMBL/GenBank/DDBJ databases">
        <authorList>
            <person name="Bekaert M."/>
        </authorList>
    </citation>
    <scope>NUCLEOTIDE SEQUENCE</scope>
</reference>
<dbReference type="CDD" id="cd18794">
    <property type="entry name" value="SF2_C_RecQ"/>
    <property type="match status" value="1"/>
</dbReference>
<dbReference type="Gene3D" id="3.40.50.300">
    <property type="entry name" value="P-loop containing nucleotide triphosphate hydrolases"/>
    <property type="match status" value="2"/>
</dbReference>
<accession>A0A8S3QTQ1</accession>
<evidence type="ECO:0000256" key="2">
    <source>
        <dbReference type="ARBA" id="ARBA00005446"/>
    </source>
</evidence>
<dbReference type="OrthoDB" id="10261556at2759"/>
<dbReference type="SUPFAM" id="SSF47819">
    <property type="entry name" value="HRDC-like"/>
    <property type="match status" value="1"/>
</dbReference>
<dbReference type="InterPro" id="IPR014001">
    <property type="entry name" value="Helicase_ATP-bd"/>
</dbReference>
<dbReference type="PROSITE" id="PS51192">
    <property type="entry name" value="HELICASE_ATP_BIND_1"/>
    <property type="match status" value="1"/>
</dbReference>
<dbReference type="InterPro" id="IPR027417">
    <property type="entry name" value="P-loop_NTPase"/>
</dbReference>
<dbReference type="GO" id="GO:0043138">
    <property type="term" value="F:3'-5' DNA helicase activity"/>
    <property type="evidence" value="ECO:0007669"/>
    <property type="project" value="UniProtKB-EC"/>
</dbReference>
<organism evidence="15 16">
    <name type="scientific">Mytilus edulis</name>
    <name type="common">Blue mussel</name>
    <dbReference type="NCBI Taxonomy" id="6550"/>
    <lineage>
        <taxon>Eukaryota</taxon>
        <taxon>Metazoa</taxon>
        <taxon>Spiralia</taxon>
        <taxon>Lophotrochozoa</taxon>
        <taxon>Mollusca</taxon>
        <taxon>Bivalvia</taxon>
        <taxon>Autobranchia</taxon>
        <taxon>Pteriomorphia</taxon>
        <taxon>Mytilida</taxon>
        <taxon>Mytiloidea</taxon>
        <taxon>Mytilidae</taxon>
        <taxon>Mytilinae</taxon>
        <taxon>Mytilus</taxon>
    </lineage>
</organism>
<dbReference type="EMBL" id="CAJPWZ010000654">
    <property type="protein sequence ID" value="CAG2197729.1"/>
    <property type="molecule type" value="Genomic_DNA"/>
</dbReference>
<dbReference type="InterPro" id="IPR002121">
    <property type="entry name" value="HRDC_dom"/>
</dbReference>
<dbReference type="GO" id="GO:0005737">
    <property type="term" value="C:cytoplasm"/>
    <property type="evidence" value="ECO:0007669"/>
    <property type="project" value="TreeGrafter"/>
</dbReference>
<dbReference type="PROSITE" id="PS50967">
    <property type="entry name" value="HRDC"/>
    <property type="match status" value="1"/>
</dbReference>
<evidence type="ECO:0000259" key="12">
    <source>
        <dbReference type="PROSITE" id="PS50967"/>
    </source>
</evidence>
<dbReference type="PANTHER" id="PTHR13710">
    <property type="entry name" value="DNA HELICASE RECQ FAMILY MEMBER"/>
    <property type="match status" value="1"/>
</dbReference>
<dbReference type="InterPro" id="IPR011545">
    <property type="entry name" value="DEAD/DEAH_box_helicase_dom"/>
</dbReference>
<evidence type="ECO:0000313" key="16">
    <source>
        <dbReference type="Proteomes" id="UP000683360"/>
    </source>
</evidence>
<evidence type="ECO:0000259" key="13">
    <source>
        <dbReference type="PROSITE" id="PS51192"/>
    </source>
</evidence>
<name>A0A8S3QTQ1_MYTED</name>
<dbReference type="Pfam" id="PF00271">
    <property type="entry name" value="Helicase_C"/>
    <property type="match status" value="1"/>
</dbReference>
<evidence type="ECO:0000256" key="6">
    <source>
        <dbReference type="ARBA" id="ARBA00022840"/>
    </source>
</evidence>
<dbReference type="Gene3D" id="1.10.150.80">
    <property type="entry name" value="HRDC domain"/>
    <property type="match status" value="1"/>
</dbReference>
<evidence type="ECO:0000256" key="11">
    <source>
        <dbReference type="SAM" id="MobiDB-lite"/>
    </source>
</evidence>
<dbReference type="InterPro" id="IPR036388">
    <property type="entry name" value="WH-like_DNA-bd_sf"/>
</dbReference>
<protein>
    <recommendedName>
        <fullName evidence="10">DNA 3'-5' helicase</fullName>
        <ecNumber evidence="10">5.6.2.4</ecNumber>
    </recommendedName>
</protein>
<dbReference type="NCBIfam" id="TIGR00614">
    <property type="entry name" value="recQ_fam"/>
    <property type="match status" value="1"/>
</dbReference>
<evidence type="ECO:0000256" key="4">
    <source>
        <dbReference type="ARBA" id="ARBA00022801"/>
    </source>
</evidence>
<dbReference type="GO" id="GO:0016787">
    <property type="term" value="F:hydrolase activity"/>
    <property type="evidence" value="ECO:0007669"/>
    <property type="project" value="UniProtKB-KW"/>
</dbReference>
<feature type="region of interest" description="Disordered" evidence="11">
    <location>
        <begin position="1163"/>
        <end position="1257"/>
    </location>
</feature>
<comment type="cofactor">
    <cofactor evidence="1">
        <name>Zn(2+)</name>
        <dbReference type="ChEBI" id="CHEBI:29105"/>
    </cofactor>
</comment>
<dbReference type="GO" id="GO:0006260">
    <property type="term" value="P:DNA replication"/>
    <property type="evidence" value="ECO:0007669"/>
    <property type="project" value="InterPro"/>
</dbReference>
<evidence type="ECO:0000313" key="15">
    <source>
        <dbReference type="EMBL" id="CAG2197729.1"/>
    </source>
</evidence>
<feature type="compositionally biased region" description="Polar residues" evidence="11">
    <location>
        <begin position="1165"/>
        <end position="1231"/>
    </location>
</feature>
<evidence type="ECO:0000256" key="9">
    <source>
        <dbReference type="ARBA" id="ARBA00034617"/>
    </source>
</evidence>
<dbReference type="SUPFAM" id="SSF52540">
    <property type="entry name" value="P-loop containing nucleoside triphosphate hydrolases"/>
    <property type="match status" value="2"/>
</dbReference>
<dbReference type="SUPFAM" id="SSF46785">
    <property type="entry name" value="Winged helix' DNA-binding domain"/>
    <property type="match status" value="1"/>
</dbReference>
<proteinExistence type="inferred from homology"/>
<dbReference type="InterPro" id="IPR032284">
    <property type="entry name" value="RecQ_Zn-bd"/>
</dbReference>
<dbReference type="Gene3D" id="1.10.10.10">
    <property type="entry name" value="Winged helix-like DNA-binding domain superfamily/Winged helix DNA-binding domain"/>
    <property type="match status" value="1"/>
</dbReference>
<dbReference type="GO" id="GO:0009378">
    <property type="term" value="F:four-way junction helicase activity"/>
    <property type="evidence" value="ECO:0007669"/>
    <property type="project" value="TreeGrafter"/>
</dbReference>
<dbReference type="EC" id="5.6.2.4" evidence="10"/>
<dbReference type="SMART" id="SM00341">
    <property type="entry name" value="HRDC"/>
    <property type="match status" value="1"/>
</dbReference>
<sequence>MRKVRGKYRLVYITPEFVCAGMDKLDKLHNTVGIDLIAIDEAHCVSQWGHDFRSSYRSLGNLKHRFPDIPIMALTATATQEVRRDICRSLNLKDPVTTCTGFDRPNLFLSVSSKSGDPSRDLKTHMTRNGSKFEFEGSTIIYCPTKKATMETTAVLKGMNVATLPYHAGLSLEARKEAHHKFVNDKVQVVVATVAFGMGIDKPDVRKVIHYGAPKDIESYYQEVGRAGRDGLPSSCHAFFSAADFNVSRHFINEITNPKFKTHKMKMLSKMQEYLNTGKCRRRLLLAHFESRNLDDIGGTENCCDNCRRRSERNKNSSMSQDISDIDGPVDYSKEAKELFSVIEVLGGRYGLTTPVQFLMGSNTQKVSRFFKHPLFGSGKYRKLNWWKAFGKALIYEGYLEEEAVQGGFGATVHLSSKGDMWMRDPSKNSLKIVPMTDMVAADNRPRVTVQILPRPQMNVTPQKVTAANWTPSNYYYNPSGNQSAKKSSPPKPVAVVSPRVVKLQVSTKPVAVVSPRVVKLQVSTKPVAVVSPRVVKLQVSTKPVAVVSPRVVKLQVSTKPVAVVSPRVVKLQVSTKPVAVVSPRVVKLQVSTKPVAVVSPRVVKLQVSTKPVAVVSSRVVKLQVSTKPVAVVSPRVVKLQESTKPVAVVSPRVVKLQVSTKPVAVVSPRVVKLQVSTKPVAVVSPRVVKLQVSTKPVAVVSPRVVKLQVSTKPVAVVSPRVVKLQVSTKPVAVVSPRVVKLQISTKPVAVVSPGVVKLQVSTKPVAVVSPGVVKLQVSTKPVAVDSPGVVKLQESTKPVAVVSPRVVKLQVSTKPVAVVSPRVVKLQVSTKPVAVVSPRVVKLQVSTKPVAVVSPRVVKLQNDLYGELIKKRNEVASDTGYTPHSIASNKVLLDMTKIRPSTKKNMLKLEDFPEAKVEKFGDIFISIIVNFCHVHDLKLDDFPDLELGDNADRDCSTSDLIWKLTETCRLSYVMFQRSYKSIVVLFFVLMSQQQLLVIYQSMKGPLEADINKITKTINFISPPIDSGITQPSYRFRYKNPAIDSGRPIDSGIIRNQAIDSEISRLTKIKDVLPSHIEYNHIRVVIATLVQKYGQEVKPTGELIVCPPSQESGTIKTPQESVTVRTSQEIATVKTSLENATVKTSPDDSDWSSQDEDELLFGEEPSQQKIDSSQMKPSLQKSTSDSYNNQSKPVIQKSFSAGSSSQLHNESQMSFTGSQIVKSETDSQSSGSKRKLPDWMSGKKPMNKKMKSNSLFR</sequence>
<comment type="caution">
    <text evidence="15">The sequence shown here is derived from an EMBL/GenBank/DDBJ whole genome shotgun (WGS) entry which is preliminary data.</text>
</comment>
<evidence type="ECO:0000256" key="10">
    <source>
        <dbReference type="ARBA" id="ARBA00034808"/>
    </source>
</evidence>
<comment type="catalytic activity">
    <reaction evidence="9">
        <text>Couples ATP hydrolysis with the unwinding of duplex DNA by translocating in the 3'-5' direction.</text>
        <dbReference type="EC" id="5.6.2.4"/>
    </reaction>
</comment>
<keyword evidence="5" id="KW-0347">Helicase</keyword>
<dbReference type="GO" id="GO:0005654">
    <property type="term" value="C:nucleoplasm"/>
    <property type="evidence" value="ECO:0007669"/>
    <property type="project" value="TreeGrafter"/>
</dbReference>
<evidence type="ECO:0000256" key="8">
    <source>
        <dbReference type="ARBA" id="ARBA00023235"/>
    </source>
</evidence>
<keyword evidence="6" id="KW-0067">ATP-binding</keyword>
<dbReference type="InterPro" id="IPR036390">
    <property type="entry name" value="WH_DNA-bd_sf"/>
</dbReference>
<dbReference type="Pfam" id="PF09382">
    <property type="entry name" value="RQC"/>
    <property type="match status" value="1"/>
</dbReference>
<dbReference type="InterPro" id="IPR018982">
    <property type="entry name" value="RQC_domain"/>
</dbReference>
<evidence type="ECO:0000256" key="1">
    <source>
        <dbReference type="ARBA" id="ARBA00001947"/>
    </source>
</evidence>
<keyword evidence="4 15" id="KW-0378">Hydrolase</keyword>
<evidence type="ECO:0000256" key="3">
    <source>
        <dbReference type="ARBA" id="ARBA00022741"/>
    </source>
</evidence>
<feature type="domain" description="HRDC" evidence="12">
    <location>
        <begin position="859"/>
        <end position="939"/>
    </location>
</feature>
<evidence type="ECO:0000259" key="14">
    <source>
        <dbReference type="PROSITE" id="PS51194"/>
    </source>
</evidence>
<dbReference type="InterPro" id="IPR004589">
    <property type="entry name" value="DNA_helicase_ATP-dep_RecQ"/>
</dbReference>
<dbReference type="InterPro" id="IPR044876">
    <property type="entry name" value="HRDC_dom_sf"/>
</dbReference>
<dbReference type="InterPro" id="IPR010997">
    <property type="entry name" value="HRDC-like_sf"/>
</dbReference>
<dbReference type="Pfam" id="PF00570">
    <property type="entry name" value="HRDC"/>
    <property type="match status" value="1"/>
</dbReference>
<dbReference type="GO" id="GO:0000723">
    <property type="term" value="P:telomere maintenance"/>
    <property type="evidence" value="ECO:0007669"/>
    <property type="project" value="TreeGrafter"/>
</dbReference>
<evidence type="ECO:0000256" key="7">
    <source>
        <dbReference type="ARBA" id="ARBA00023125"/>
    </source>
</evidence>
<feature type="domain" description="Helicase C-terminal" evidence="14">
    <location>
        <begin position="121"/>
        <end position="271"/>
    </location>
</feature>
<gene>
    <name evidence="15" type="ORF">MEDL_12575</name>
</gene>
<dbReference type="GO" id="GO:0005694">
    <property type="term" value="C:chromosome"/>
    <property type="evidence" value="ECO:0007669"/>
    <property type="project" value="TreeGrafter"/>
</dbReference>